<organism evidence="7 8">
    <name type="scientific">Hevea brasiliensis</name>
    <name type="common">Para rubber tree</name>
    <name type="synonym">Siphonia brasiliensis</name>
    <dbReference type="NCBI Taxonomy" id="3981"/>
    <lineage>
        <taxon>Eukaryota</taxon>
        <taxon>Viridiplantae</taxon>
        <taxon>Streptophyta</taxon>
        <taxon>Embryophyta</taxon>
        <taxon>Tracheophyta</taxon>
        <taxon>Spermatophyta</taxon>
        <taxon>Magnoliopsida</taxon>
        <taxon>eudicotyledons</taxon>
        <taxon>Gunneridae</taxon>
        <taxon>Pentapetalae</taxon>
        <taxon>rosids</taxon>
        <taxon>fabids</taxon>
        <taxon>Malpighiales</taxon>
        <taxon>Euphorbiaceae</taxon>
        <taxon>Crotonoideae</taxon>
        <taxon>Micrandreae</taxon>
        <taxon>Hevea</taxon>
    </lineage>
</organism>
<evidence type="ECO:0000259" key="6">
    <source>
        <dbReference type="PROSITE" id="PS51005"/>
    </source>
</evidence>
<keyword evidence="4" id="KW-0539">Nucleus</keyword>
<evidence type="ECO:0000256" key="1">
    <source>
        <dbReference type="ARBA" id="ARBA00023015"/>
    </source>
</evidence>
<keyword evidence="8" id="KW-1185">Reference proteome</keyword>
<sequence length="262" mass="30266">MELAIGFRFYPTEEELISFYLHNKLQGKRDDLIQAIDRVIPVLDIYDFNPWDLPRELCKTDTEQWFFFVPRQEREANGGKTKRLTPHGYWKSTGSADYVYSSNNSCIGGIRTMSFYKGRVPNGRKTQWKMNEYKAIEGEVFCSSNGAHPRLRKEFSLCRIYKKSAKRLRAFGRRPSAERDESGARQVHSEEANAIAIQESPPTVDIRSSPKSSSFSRDNDGYLSQPAGDHSNLAMAISNEPLWDWDHLYQCYYDGEDVHLLK</sequence>
<accession>A0ABQ9MWU5</accession>
<dbReference type="InterPro" id="IPR036093">
    <property type="entry name" value="NAC_dom_sf"/>
</dbReference>
<evidence type="ECO:0000313" key="8">
    <source>
        <dbReference type="Proteomes" id="UP001174677"/>
    </source>
</evidence>
<comment type="caution">
    <text evidence="7">The sequence shown here is derived from an EMBL/GenBank/DDBJ whole genome shotgun (WGS) entry which is preliminary data.</text>
</comment>
<keyword evidence="1" id="KW-0805">Transcription regulation</keyword>
<evidence type="ECO:0000256" key="3">
    <source>
        <dbReference type="ARBA" id="ARBA00023163"/>
    </source>
</evidence>
<dbReference type="PROSITE" id="PS51005">
    <property type="entry name" value="NAC"/>
    <property type="match status" value="1"/>
</dbReference>
<keyword evidence="3" id="KW-0804">Transcription</keyword>
<feature type="compositionally biased region" description="Basic and acidic residues" evidence="5">
    <location>
        <begin position="175"/>
        <end position="191"/>
    </location>
</feature>
<dbReference type="InterPro" id="IPR003441">
    <property type="entry name" value="NAC-dom"/>
</dbReference>
<protein>
    <recommendedName>
        <fullName evidence="6">NAC domain-containing protein</fullName>
    </recommendedName>
</protein>
<evidence type="ECO:0000256" key="2">
    <source>
        <dbReference type="ARBA" id="ARBA00023125"/>
    </source>
</evidence>
<gene>
    <name evidence="7" type="ORF">P3X46_004229</name>
</gene>
<evidence type="ECO:0000256" key="5">
    <source>
        <dbReference type="SAM" id="MobiDB-lite"/>
    </source>
</evidence>
<dbReference type="SUPFAM" id="SSF101941">
    <property type="entry name" value="NAC domain"/>
    <property type="match status" value="1"/>
</dbReference>
<evidence type="ECO:0000313" key="7">
    <source>
        <dbReference type="EMBL" id="KAJ9184514.1"/>
    </source>
</evidence>
<keyword evidence="2" id="KW-0238">DNA-binding</keyword>
<dbReference type="Pfam" id="PF02365">
    <property type="entry name" value="NAM"/>
    <property type="match status" value="1"/>
</dbReference>
<proteinExistence type="predicted"/>
<reference evidence="7" key="1">
    <citation type="journal article" date="2023" name="Plant Biotechnol. J.">
        <title>Chromosome-level wild Hevea brasiliensis genome provides new tools for genomic-assisted breeding and valuable loci to elevate rubber yield.</title>
        <authorList>
            <person name="Cheng H."/>
            <person name="Song X."/>
            <person name="Hu Y."/>
            <person name="Wu T."/>
            <person name="Yang Q."/>
            <person name="An Z."/>
            <person name="Feng S."/>
            <person name="Deng Z."/>
            <person name="Wu W."/>
            <person name="Zeng X."/>
            <person name="Tu M."/>
            <person name="Wang X."/>
            <person name="Huang H."/>
        </authorList>
    </citation>
    <scope>NUCLEOTIDE SEQUENCE</scope>
    <source>
        <strain evidence="7">MT/VB/25A 57/8</strain>
    </source>
</reference>
<evidence type="ECO:0000256" key="4">
    <source>
        <dbReference type="ARBA" id="ARBA00023242"/>
    </source>
</evidence>
<dbReference type="Gene3D" id="2.170.150.80">
    <property type="entry name" value="NAC domain"/>
    <property type="match status" value="1"/>
</dbReference>
<feature type="region of interest" description="Disordered" evidence="5">
    <location>
        <begin position="171"/>
        <end position="227"/>
    </location>
</feature>
<name>A0ABQ9MWU5_HEVBR</name>
<dbReference type="EMBL" id="JARPOI010000003">
    <property type="protein sequence ID" value="KAJ9184514.1"/>
    <property type="molecule type" value="Genomic_DNA"/>
</dbReference>
<dbReference type="Proteomes" id="UP001174677">
    <property type="component" value="Chromosome 3"/>
</dbReference>
<dbReference type="PANTHER" id="PTHR31744">
    <property type="entry name" value="PROTEIN CUP-SHAPED COTYLEDON 2-RELATED"/>
    <property type="match status" value="1"/>
</dbReference>
<feature type="domain" description="NAC" evidence="6">
    <location>
        <begin position="3"/>
        <end position="163"/>
    </location>
</feature>
<dbReference type="PANTHER" id="PTHR31744:SF220">
    <property type="entry name" value="LOW QUALITY PROTEIN: NAC DOMAIN-CONTAINING PROTEIN 90-LIKE"/>
    <property type="match status" value="1"/>
</dbReference>